<sequence length="161" mass="17850">ASCHGCQPLARSTTTLHNRRRPSKPSLHPRRIHRRTGEIIQPDRNPPRHPQQPAIQDLNIQHAVQRGLTVELIQIHPSISACLAPRQFAIAPHMLEGVNDPVEERRARPHLPQLLEDGPQALLQHLPVEGLGGQFAWLRGDEHHLLGGGDGADFEGVGLLH</sequence>
<feature type="region of interest" description="Disordered" evidence="1">
    <location>
        <begin position="15"/>
        <end position="53"/>
    </location>
</feature>
<protein>
    <submittedName>
        <fullName evidence="2">Uncharacterized protein</fullName>
    </submittedName>
</protein>
<dbReference type="GeneID" id="37142446"/>
<evidence type="ECO:0000313" key="2">
    <source>
        <dbReference type="EMBL" id="PYH84633.1"/>
    </source>
</evidence>
<feature type="non-terminal residue" evidence="2">
    <location>
        <position position="1"/>
    </location>
</feature>
<dbReference type="AlphaFoldDB" id="A0A319D0S5"/>
<reference evidence="2 3" key="1">
    <citation type="submission" date="2016-12" db="EMBL/GenBank/DDBJ databases">
        <title>The genomes of Aspergillus section Nigri reveals drivers in fungal speciation.</title>
        <authorList>
            <consortium name="DOE Joint Genome Institute"/>
            <person name="Vesth T.C."/>
            <person name="Nybo J."/>
            <person name="Theobald S."/>
            <person name="Brandl J."/>
            <person name="Frisvad J.C."/>
            <person name="Nielsen K.F."/>
            <person name="Lyhne E.K."/>
            <person name="Kogle M.E."/>
            <person name="Kuo A."/>
            <person name="Riley R."/>
            <person name="Clum A."/>
            <person name="Nolan M."/>
            <person name="Lipzen A."/>
            <person name="Salamov A."/>
            <person name="Henrissat B."/>
            <person name="Wiebenga A."/>
            <person name="De Vries R.P."/>
            <person name="Grigoriev I.V."/>
            <person name="Mortensen U.H."/>
            <person name="Andersen M.R."/>
            <person name="Baker S.E."/>
        </authorList>
    </citation>
    <scope>NUCLEOTIDE SEQUENCE [LARGE SCALE GENOMIC DNA]</scope>
    <source>
        <strain evidence="2 3">CBS 121591</strain>
    </source>
</reference>
<keyword evidence="3" id="KW-1185">Reference proteome</keyword>
<dbReference type="VEuPathDB" id="FungiDB:BO82DRAFT_408715"/>
<feature type="non-terminal residue" evidence="2">
    <location>
        <position position="161"/>
    </location>
</feature>
<organism evidence="2 3">
    <name type="scientific">Aspergillus uvarum CBS 121591</name>
    <dbReference type="NCBI Taxonomy" id="1448315"/>
    <lineage>
        <taxon>Eukaryota</taxon>
        <taxon>Fungi</taxon>
        <taxon>Dikarya</taxon>
        <taxon>Ascomycota</taxon>
        <taxon>Pezizomycotina</taxon>
        <taxon>Eurotiomycetes</taxon>
        <taxon>Eurotiomycetidae</taxon>
        <taxon>Eurotiales</taxon>
        <taxon>Aspergillaceae</taxon>
        <taxon>Aspergillus</taxon>
        <taxon>Aspergillus subgen. Circumdati</taxon>
    </lineage>
</organism>
<name>A0A319D0S5_9EURO</name>
<evidence type="ECO:0000313" key="3">
    <source>
        <dbReference type="Proteomes" id="UP000248340"/>
    </source>
</evidence>
<dbReference type="EMBL" id="KZ821683">
    <property type="protein sequence ID" value="PYH84633.1"/>
    <property type="molecule type" value="Genomic_DNA"/>
</dbReference>
<dbReference type="RefSeq" id="XP_025494833.1">
    <property type="nucleotide sequence ID" value="XM_025639704.1"/>
</dbReference>
<gene>
    <name evidence="2" type="ORF">BO82DRAFT_408715</name>
</gene>
<evidence type="ECO:0000256" key="1">
    <source>
        <dbReference type="SAM" id="MobiDB-lite"/>
    </source>
</evidence>
<feature type="compositionally biased region" description="Basic residues" evidence="1">
    <location>
        <begin position="17"/>
        <end position="34"/>
    </location>
</feature>
<accession>A0A319D0S5</accession>
<dbReference type="Proteomes" id="UP000248340">
    <property type="component" value="Unassembled WGS sequence"/>
</dbReference>
<proteinExistence type="predicted"/>